<dbReference type="EMBL" id="CP070499">
    <property type="protein sequence ID" value="QSB17493.1"/>
    <property type="molecule type" value="Genomic_DNA"/>
</dbReference>
<evidence type="ECO:0000256" key="1">
    <source>
        <dbReference type="SAM" id="Phobius"/>
    </source>
</evidence>
<dbReference type="AlphaFoldDB" id="A0A895YQD1"/>
<organism evidence="3 4">
    <name type="scientific">Natronosporangium hydrolyticum</name>
    <dbReference type="NCBI Taxonomy" id="2811111"/>
    <lineage>
        <taxon>Bacteria</taxon>
        <taxon>Bacillati</taxon>
        <taxon>Actinomycetota</taxon>
        <taxon>Actinomycetes</taxon>
        <taxon>Micromonosporales</taxon>
        <taxon>Micromonosporaceae</taxon>
        <taxon>Natronosporangium</taxon>
    </lineage>
</organism>
<proteinExistence type="predicted"/>
<keyword evidence="1" id="KW-0472">Membrane</keyword>
<name>A0A895YQD1_9ACTN</name>
<accession>A0A895YQD1</accession>
<feature type="domain" description="Protein-glutamine gamma-glutamyltransferase-like C-terminal" evidence="2">
    <location>
        <begin position="150"/>
        <end position="218"/>
    </location>
</feature>
<gene>
    <name evidence="3" type="ORF">JQS43_21785</name>
</gene>
<dbReference type="KEGG" id="nhy:JQS43_21785"/>
<keyword evidence="1" id="KW-0812">Transmembrane</keyword>
<evidence type="ECO:0000313" key="3">
    <source>
        <dbReference type="EMBL" id="QSB17493.1"/>
    </source>
</evidence>
<dbReference type="Pfam" id="PF13559">
    <property type="entry name" value="DUF4129"/>
    <property type="match status" value="1"/>
</dbReference>
<feature type="transmembrane region" description="Helical" evidence="1">
    <location>
        <begin position="64"/>
        <end position="85"/>
    </location>
</feature>
<protein>
    <submittedName>
        <fullName evidence="3">DUF4129 domain-containing protein</fullName>
    </submittedName>
</protein>
<reference evidence="3" key="1">
    <citation type="submission" date="2021-02" db="EMBL/GenBank/DDBJ databases">
        <title>Natrosporangium hydrolyticum gen. nov., sp. nov, a haloalkaliphilic actinobacterium from a soda solonchak soil.</title>
        <authorList>
            <person name="Sorokin D.Y."/>
            <person name="Khijniak T.V."/>
            <person name="Zakharycheva A.P."/>
            <person name="Boueva O.V."/>
            <person name="Ariskina E.V."/>
            <person name="Hahnke R.L."/>
            <person name="Bunk B."/>
            <person name="Sproer C."/>
            <person name="Schumann P."/>
            <person name="Evtushenko L.I."/>
            <person name="Kublanov I.V."/>
        </authorList>
    </citation>
    <scope>NUCLEOTIDE SEQUENCE</scope>
    <source>
        <strain evidence="3">DSM 106523</strain>
    </source>
</reference>
<keyword evidence="4" id="KW-1185">Reference proteome</keyword>
<dbReference type="InterPro" id="IPR025403">
    <property type="entry name" value="TgpA-like_C"/>
</dbReference>
<dbReference type="Proteomes" id="UP000662857">
    <property type="component" value="Chromosome"/>
</dbReference>
<evidence type="ECO:0000313" key="4">
    <source>
        <dbReference type="Proteomes" id="UP000662857"/>
    </source>
</evidence>
<evidence type="ECO:0000259" key="2">
    <source>
        <dbReference type="Pfam" id="PF13559"/>
    </source>
</evidence>
<keyword evidence="1" id="KW-1133">Transmembrane helix</keyword>
<sequence>MLALTGVVLVGVAVAAGFGTVEISARDTGWQAPAAPPTPFVPEPPPLAEPVEAEESTIPWLATAFRGLLIALFAAVAALLARALWRYLRRITFKPRWLRVRGLRGAATSALHDAALAEAAADEHELFEAVSEAVLRSEDDQDPRRAVIGCWVRLTEAAEQAGVPRHRSDTATDLVVRLLRGQQVSESVLGEFAEVYRRARFASHPVDERMRQEARDALARLQGELAARVGVSG</sequence>